<evidence type="ECO:0000313" key="3">
    <source>
        <dbReference type="Proteomes" id="UP001189773"/>
    </source>
</evidence>
<dbReference type="InterPro" id="IPR027443">
    <property type="entry name" value="IPNS-like_sf"/>
</dbReference>
<dbReference type="Gene3D" id="2.60.120.330">
    <property type="entry name" value="B-lactam Antibiotic, Isopenicillin N Synthase, Chain"/>
    <property type="match status" value="1"/>
</dbReference>
<dbReference type="Proteomes" id="UP001189773">
    <property type="component" value="Unassembled WGS sequence"/>
</dbReference>
<protein>
    <recommendedName>
        <fullName evidence="1">Aspartyl/asparaginy/proline hydroxylase domain-containing protein</fullName>
    </recommendedName>
</protein>
<dbReference type="SUPFAM" id="SSF51197">
    <property type="entry name" value="Clavaminate synthase-like"/>
    <property type="match status" value="1"/>
</dbReference>
<feature type="domain" description="Aspartyl/asparaginy/proline hydroxylase" evidence="1">
    <location>
        <begin position="89"/>
        <end position="185"/>
    </location>
</feature>
<keyword evidence="3" id="KW-1185">Reference proteome</keyword>
<comment type="caution">
    <text evidence="2">The sequence shown here is derived from an EMBL/GenBank/DDBJ whole genome shotgun (WGS) entry which is preliminary data.</text>
</comment>
<reference evidence="2 3" key="1">
    <citation type="submission" date="2023-07" db="EMBL/GenBank/DDBJ databases">
        <authorList>
            <person name="Peeters C."/>
        </authorList>
    </citation>
    <scope>NUCLEOTIDE SEQUENCE [LARGE SCALE GENOMIC DNA]</scope>
    <source>
        <strain evidence="2 3">LMG 18095</strain>
    </source>
</reference>
<accession>A0ABM9JVR5</accession>
<gene>
    <name evidence="2" type="ORF">LMG18095_04407</name>
</gene>
<dbReference type="EMBL" id="CATZAR010000021">
    <property type="protein sequence ID" value="CAJ0806237.1"/>
    <property type="molecule type" value="Genomic_DNA"/>
</dbReference>
<dbReference type="InterPro" id="IPR007803">
    <property type="entry name" value="Asp/Arg/Pro-Hydrxlase"/>
</dbReference>
<evidence type="ECO:0000259" key="1">
    <source>
        <dbReference type="Pfam" id="PF05118"/>
    </source>
</evidence>
<dbReference type="Pfam" id="PF05118">
    <property type="entry name" value="Asp_Arg_Hydrox"/>
    <property type="match status" value="1"/>
</dbReference>
<sequence length="188" mass="21860">MQLAGGVDIVPLLLAIQRRPELWQVDDYLRKYPQGPFGEVETIFLRFPERHTLSDEDVELYKQNKLPGYDQHECIDYPAYKTLHEARPLIMNLMTRVQGERLGRCMINKVNPGGGIYPHADTAAHAEYYTRFHVVLQSAPGSDFRCEDEHVNMRPGEVWWFNNKLEHEVVNNSAFARIHLIVDIRTSR</sequence>
<evidence type="ECO:0000313" key="2">
    <source>
        <dbReference type="EMBL" id="CAJ0806237.1"/>
    </source>
</evidence>
<name>A0ABM9JVR5_9RALS</name>
<organism evidence="2 3">
    <name type="scientific">Ralstonia thomasii</name>
    <dbReference type="NCBI Taxonomy" id="3058596"/>
    <lineage>
        <taxon>Bacteria</taxon>
        <taxon>Pseudomonadati</taxon>
        <taxon>Pseudomonadota</taxon>
        <taxon>Betaproteobacteria</taxon>
        <taxon>Burkholderiales</taxon>
        <taxon>Burkholderiaceae</taxon>
        <taxon>Ralstonia</taxon>
    </lineage>
</organism>
<proteinExistence type="predicted"/>